<gene>
    <name evidence="2" type="ORF">MHEC_32840</name>
</gene>
<dbReference type="RefSeq" id="WP_071700643.1">
    <property type="nucleotide sequence ID" value="NZ_AP024237.1"/>
</dbReference>
<keyword evidence="3" id="KW-1185">Reference proteome</keyword>
<name>A0A2G8B4A9_9MYCO</name>
<evidence type="ECO:0000256" key="1">
    <source>
        <dbReference type="SAM" id="MobiDB-lite"/>
    </source>
</evidence>
<feature type="region of interest" description="Disordered" evidence="1">
    <location>
        <begin position="1"/>
        <end position="47"/>
    </location>
</feature>
<reference evidence="2 3" key="1">
    <citation type="submission" date="2020-12" db="EMBL/GenBank/DDBJ databases">
        <title>Complete genome sequence of Mycobacterium heckeshornense JCM 15655T, closely related to a pathogenic non-tuberculous mycobacterial species Mycobacterium xenopi.</title>
        <authorList>
            <person name="Yoshida M."/>
            <person name="Fukano H."/>
            <person name="Asakura T."/>
            <person name="Suzuki M."/>
            <person name="Hoshino Y."/>
        </authorList>
    </citation>
    <scope>NUCLEOTIDE SEQUENCE [LARGE SCALE GENOMIC DNA]</scope>
    <source>
        <strain evidence="2 3">JCM 15655</strain>
    </source>
</reference>
<evidence type="ECO:0000313" key="2">
    <source>
        <dbReference type="EMBL" id="BCO36851.1"/>
    </source>
</evidence>
<dbReference type="Proteomes" id="UP000595446">
    <property type="component" value="Chromosome"/>
</dbReference>
<dbReference type="AlphaFoldDB" id="A0A2G8B4A9"/>
<evidence type="ECO:0000313" key="3">
    <source>
        <dbReference type="Proteomes" id="UP000595446"/>
    </source>
</evidence>
<proteinExistence type="predicted"/>
<accession>A0A2G8B4A9</accession>
<protein>
    <submittedName>
        <fullName evidence="2">Uncharacterized protein</fullName>
    </submittedName>
</protein>
<organism evidence="2 3">
    <name type="scientific">Mycobacterium heckeshornense</name>
    <dbReference type="NCBI Taxonomy" id="110505"/>
    <lineage>
        <taxon>Bacteria</taxon>
        <taxon>Bacillati</taxon>
        <taxon>Actinomycetota</taxon>
        <taxon>Actinomycetes</taxon>
        <taxon>Mycobacteriales</taxon>
        <taxon>Mycobacteriaceae</taxon>
        <taxon>Mycobacterium</taxon>
    </lineage>
</organism>
<dbReference type="EMBL" id="AP024237">
    <property type="protein sequence ID" value="BCO36851.1"/>
    <property type="molecule type" value="Genomic_DNA"/>
</dbReference>
<sequence>MTEPGELAENPGTEPESAENPGTEPGENENSADDNGQAPANREAAKYRTRLRAVEAERDTLAARLAAYQRRECEQVVADILDQPADLFEIGGVQPGDFYTEDGNLDRERLVLCATALADRRPRLAKPRPARRNWGQYSTVASSGITWSDIIAHR</sequence>